<dbReference type="GO" id="GO:0005886">
    <property type="term" value="C:plasma membrane"/>
    <property type="evidence" value="ECO:0007669"/>
    <property type="project" value="UniProtKB-SubCell"/>
</dbReference>
<dbReference type="GO" id="GO:0007155">
    <property type="term" value="P:cell adhesion"/>
    <property type="evidence" value="ECO:0007669"/>
    <property type="project" value="InterPro"/>
</dbReference>
<evidence type="ECO:0000256" key="1">
    <source>
        <dbReference type="ARBA" id="ARBA00004413"/>
    </source>
</evidence>
<feature type="repeat" description="ARM" evidence="5">
    <location>
        <begin position="492"/>
        <end position="535"/>
    </location>
</feature>
<dbReference type="Gene3D" id="1.25.10.10">
    <property type="entry name" value="Leucine-rich Repeat Variant"/>
    <property type="match status" value="1"/>
</dbReference>
<comment type="subcellular location">
    <subcellularLocation>
        <location evidence="1">Cell membrane</location>
        <topology evidence="1">Peripheral membrane protein</topology>
        <orientation evidence="1">Cytoplasmic side</orientation>
    </subcellularLocation>
</comment>
<dbReference type="InterPro" id="IPR016024">
    <property type="entry name" value="ARM-type_fold"/>
</dbReference>
<evidence type="ECO:0000256" key="3">
    <source>
        <dbReference type="ARBA" id="ARBA00022687"/>
    </source>
</evidence>
<feature type="compositionally biased region" description="Polar residues" evidence="6">
    <location>
        <begin position="31"/>
        <end position="53"/>
    </location>
</feature>
<evidence type="ECO:0000256" key="5">
    <source>
        <dbReference type="PROSITE-ProRule" id="PRU00259"/>
    </source>
</evidence>
<organism evidence="7 8">
    <name type="scientific">Oedothorax gibbosus</name>
    <dbReference type="NCBI Taxonomy" id="931172"/>
    <lineage>
        <taxon>Eukaryota</taxon>
        <taxon>Metazoa</taxon>
        <taxon>Ecdysozoa</taxon>
        <taxon>Arthropoda</taxon>
        <taxon>Chelicerata</taxon>
        <taxon>Arachnida</taxon>
        <taxon>Araneae</taxon>
        <taxon>Araneomorphae</taxon>
        <taxon>Entelegynae</taxon>
        <taxon>Araneoidea</taxon>
        <taxon>Linyphiidae</taxon>
        <taxon>Erigoninae</taxon>
        <taxon>Oedothorax</taxon>
    </lineage>
</organism>
<dbReference type="AlphaFoldDB" id="A0AAV6UJF9"/>
<feature type="repeat" description="ARM" evidence="5">
    <location>
        <begin position="322"/>
        <end position="365"/>
    </location>
</feature>
<name>A0AAV6UJF9_9ARAC</name>
<comment type="caution">
    <text evidence="7">The sequence shown here is derived from an EMBL/GenBank/DDBJ whole genome shotgun (WGS) entry which is preliminary data.</text>
</comment>
<dbReference type="Proteomes" id="UP000827092">
    <property type="component" value="Unassembled WGS sequence"/>
</dbReference>
<dbReference type="PRINTS" id="PR01869">
    <property type="entry name" value="BCATNINFAMLY"/>
</dbReference>
<evidence type="ECO:0000256" key="2">
    <source>
        <dbReference type="ARBA" id="ARBA00022289"/>
    </source>
</evidence>
<proteinExistence type="predicted"/>
<feature type="region of interest" description="Disordered" evidence="6">
    <location>
        <begin position="1"/>
        <end position="74"/>
    </location>
</feature>
<accession>A0AAV6UJF9</accession>
<dbReference type="GO" id="GO:0016055">
    <property type="term" value="P:Wnt signaling pathway"/>
    <property type="evidence" value="ECO:0007669"/>
    <property type="project" value="UniProtKB-KW"/>
</dbReference>
<evidence type="ECO:0000313" key="7">
    <source>
        <dbReference type="EMBL" id="KAG8183878.1"/>
    </source>
</evidence>
<feature type="compositionally biased region" description="Low complexity" evidence="6">
    <location>
        <begin position="7"/>
        <end position="18"/>
    </location>
</feature>
<dbReference type="SUPFAM" id="SSF48371">
    <property type="entry name" value="ARM repeat"/>
    <property type="match status" value="1"/>
</dbReference>
<evidence type="ECO:0000256" key="4">
    <source>
        <dbReference type="ARBA" id="ARBA00022889"/>
    </source>
</evidence>
<reference evidence="7 8" key="1">
    <citation type="journal article" date="2022" name="Nat. Ecol. Evol.">
        <title>A masculinizing supergene underlies an exaggerated male reproductive morph in a spider.</title>
        <authorList>
            <person name="Hendrickx F."/>
            <person name="De Corte Z."/>
            <person name="Sonet G."/>
            <person name="Van Belleghem S.M."/>
            <person name="Kostlbacher S."/>
            <person name="Vangestel C."/>
        </authorList>
    </citation>
    <scope>NUCLEOTIDE SEQUENCE [LARGE SCALE GENOMIC DNA]</scope>
    <source>
        <strain evidence="7">W744_W776</strain>
    </source>
</reference>
<feature type="repeat" description="ARM" evidence="5">
    <location>
        <begin position="403"/>
        <end position="445"/>
    </location>
</feature>
<dbReference type="EMBL" id="JAFNEN010000400">
    <property type="protein sequence ID" value="KAG8183878.1"/>
    <property type="molecule type" value="Genomic_DNA"/>
</dbReference>
<feature type="repeat" description="ARM" evidence="5">
    <location>
        <begin position="236"/>
        <end position="276"/>
    </location>
</feature>
<sequence length="753" mass="82121">MSYMMNSPTSPVSRPPSRGAFHNLPDMANPKEQTLLWQQNSYMSDSGIQSAESTHAPPTLCGKEDDLEDPLGFDWDPSVFDQSFSQDQVDNMQLQLSVPPQQPVFPDPLDQDMDAGQQFDLPQPTAGQQVAEPLPQQAINLDYQDDVDLATRLIPGLVSLLQDVDQVVVGRATDMVQQLLRREVSQRAVVRSPQLVAALVRVCEGSACIETVKCATGVLHYLSHNPEGLQNIYEAQGIPALIKALASPPILFYAITTLHNLLLHQKGAKLAVCQAGGLHMMVSLLKHNNVKFLAIVTDCLRILAYGNQENKVRDSLVILQSGGSAELVRIMRSYSYEKLLWTTSRVIKVLSVCSSNKPAIVEVGGMQALAMHLGTHSQRLVHNCLWALRNLSDAATHESNIDGLLQGLVQLLGSSDVHVVTCSAGILSNMTCNNVRNKLTVCRAGGVEAVVRAIMQAGDREEITEPAVCALRHLTSRHPEAELAQNTVRLSYGIQVIVKLLHPPSSLPLIKAVIGLIRNLALCSGNNAPLREHGAIPRLVQLLIEGYQASTQGVSYISITPPNGGNNLEEVRMEKILEGVLGALQVLARDAHNQAIIRRFNVMPLFDQLLGCDVEVVRRLAAEVLWAFAEEGNDPSSELSTPPLMELLSPPNEAAESCAAASLYCMPENKADDKKQFTIEPALFSGDSGLWSNLSPDIDMSLLGSEDGFQGSDIHMMGADEAYNEHMYNQGPPPHNGYGQQGFDPLQGYEQEF</sequence>
<dbReference type="InterPro" id="IPR011989">
    <property type="entry name" value="ARM-like"/>
</dbReference>
<gene>
    <name evidence="7" type="ORF">JTE90_009935</name>
</gene>
<dbReference type="Pfam" id="PF00514">
    <property type="entry name" value="Arm"/>
    <property type="match status" value="2"/>
</dbReference>
<keyword evidence="8" id="KW-1185">Reference proteome</keyword>
<evidence type="ECO:0000313" key="8">
    <source>
        <dbReference type="Proteomes" id="UP000827092"/>
    </source>
</evidence>
<feature type="repeat" description="ARM" evidence="5">
    <location>
        <begin position="445"/>
        <end position="482"/>
    </location>
</feature>
<keyword evidence="4" id="KW-0130">Cell adhesion</keyword>
<dbReference type="SMART" id="SM00185">
    <property type="entry name" value="ARM"/>
    <property type="match status" value="9"/>
</dbReference>
<dbReference type="PROSITE" id="PS50176">
    <property type="entry name" value="ARM_REPEAT"/>
    <property type="match status" value="5"/>
</dbReference>
<evidence type="ECO:0000256" key="6">
    <source>
        <dbReference type="SAM" id="MobiDB-lite"/>
    </source>
</evidence>
<dbReference type="InterPro" id="IPR013284">
    <property type="entry name" value="Beta-catenin"/>
</dbReference>
<dbReference type="GO" id="GO:0045296">
    <property type="term" value="F:cadherin binding"/>
    <property type="evidence" value="ECO:0007669"/>
    <property type="project" value="InterPro"/>
</dbReference>
<protein>
    <recommendedName>
        <fullName evidence="2">Armadillo segment polarity protein</fullName>
    </recommendedName>
</protein>
<dbReference type="PANTHER" id="PTHR45976">
    <property type="entry name" value="ARMADILLO SEGMENT POLARITY PROTEIN"/>
    <property type="match status" value="1"/>
</dbReference>
<keyword evidence="3" id="KW-0879">Wnt signaling pathway</keyword>
<dbReference type="InterPro" id="IPR000225">
    <property type="entry name" value="Armadillo"/>
</dbReference>